<dbReference type="KEGG" id="bsc:COCSADRAFT_42094"/>
<proteinExistence type="predicted"/>
<dbReference type="PROSITE" id="PS50158">
    <property type="entry name" value="ZF_CCHC"/>
    <property type="match status" value="1"/>
</dbReference>
<organism evidence="4 5">
    <name type="scientific">Cochliobolus sativus (strain ND90Pr / ATCC 201652)</name>
    <name type="common">Common root rot and spot blotch fungus</name>
    <name type="synonym">Bipolaris sorokiniana</name>
    <dbReference type="NCBI Taxonomy" id="665912"/>
    <lineage>
        <taxon>Eukaryota</taxon>
        <taxon>Fungi</taxon>
        <taxon>Dikarya</taxon>
        <taxon>Ascomycota</taxon>
        <taxon>Pezizomycotina</taxon>
        <taxon>Dothideomycetes</taxon>
        <taxon>Pleosporomycetidae</taxon>
        <taxon>Pleosporales</taxon>
        <taxon>Pleosporineae</taxon>
        <taxon>Pleosporaceae</taxon>
        <taxon>Bipolaris</taxon>
    </lineage>
</organism>
<evidence type="ECO:0000259" key="3">
    <source>
        <dbReference type="PROSITE" id="PS50158"/>
    </source>
</evidence>
<keyword evidence="5" id="KW-1185">Reference proteome</keyword>
<dbReference type="eggNOG" id="ENOG502STJR">
    <property type="taxonomic scope" value="Eukaryota"/>
</dbReference>
<gene>
    <name evidence="4" type="ORF">COCSADRAFT_42094</name>
</gene>
<dbReference type="Proteomes" id="UP000016934">
    <property type="component" value="Unassembled WGS sequence"/>
</dbReference>
<keyword evidence="1" id="KW-0479">Metal-binding</keyword>
<feature type="region of interest" description="Disordered" evidence="2">
    <location>
        <begin position="1"/>
        <end position="34"/>
    </location>
</feature>
<dbReference type="OrthoDB" id="5599418at2759"/>
<sequence>MQNEQDITMELHKPMPNLEPSNDPPRPPTYEELTESWSQLNATNNLLRRNLDQIATRLKDAEGVREELQEMKALFLRTVQGQATPNAQTPNLTPSMESQQPPSQPLATTTPVQEFGKARLPDVRIFEKGSHEEYTQWKMQIRTKLSADYLAYPTEFYQAHYVISRTGELAFSALQAYVQDFISRNVSPSLSKLWEQLDAFFEDPSIKQKALQYLRTTKQGKGEFLLHVRAFNLKFNEAGFGQDDNALKIDYLKNSLNRKLLRYQAGYQPPSNETYDAFVHRLRNTWENLKVIDQLSSNAPSYSTSLPTSTPAAVDEMDWTPNVGAMRPRTRNEYWGTQSQIAQRKEEGSCLRCGIHGHLVRQCKAAVPKRTRKPETVTKVLAATLEDESSDEGKEEP</sequence>
<evidence type="ECO:0000313" key="4">
    <source>
        <dbReference type="EMBL" id="EMD58146.1"/>
    </source>
</evidence>
<dbReference type="HOGENOM" id="CLU_040670_0_0_1"/>
<feature type="region of interest" description="Disordered" evidence="2">
    <location>
        <begin position="80"/>
        <end position="109"/>
    </location>
</feature>
<dbReference type="AlphaFoldDB" id="M2SLX8"/>
<dbReference type="InterPro" id="IPR001878">
    <property type="entry name" value="Znf_CCHC"/>
</dbReference>
<evidence type="ECO:0000256" key="2">
    <source>
        <dbReference type="SAM" id="MobiDB-lite"/>
    </source>
</evidence>
<feature type="compositionally biased region" description="Polar residues" evidence="2">
    <location>
        <begin position="80"/>
        <end position="93"/>
    </location>
</feature>
<evidence type="ECO:0000313" key="5">
    <source>
        <dbReference type="Proteomes" id="UP000016934"/>
    </source>
</evidence>
<dbReference type="OMA" id="CARPGHI"/>
<accession>M2SLX8</accession>
<dbReference type="GeneID" id="19140162"/>
<keyword evidence="1" id="KW-0863">Zinc-finger</keyword>
<dbReference type="EMBL" id="KB445694">
    <property type="protein sequence ID" value="EMD58146.1"/>
    <property type="molecule type" value="Genomic_DNA"/>
</dbReference>
<keyword evidence="1" id="KW-0862">Zinc</keyword>
<feature type="domain" description="CCHC-type" evidence="3">
    <location>
        <begin position="350"/>
        <end position="364"/>
    </location>
</feature>
<dbReference type="RefSeq" id="XP_007706153.1">
    <property type="nucleotide sequence ID" value="XM_007707963.1"/>
</dbReference>
<dbReference type="GO" id="GO:0003676">
    <property type="term" value="F:nucleic acid binding"/>
    <property type="evidence" value="ECO:0007669"/>
    <property type="project" value="InterPro"/>
</dbReference>
<reference evidence="5" key="2">
    <citation type="journal article" date="2013" name="PLoS Genet.">
        <title>Comparative genome structure, secondary metabolite, and effector coding capacity across Cochliobolus pathogens.</title>
        <authorList>
            <person name="Condon B.J."/>
            <person name="Leng Y."/>
            <person name="Wu D."/>
            <person name="Bushley K.E."/>
            <person name="Ohm R.A."/>
            <person name="Otillar R."/>
            <person name="Martin J."/>
            <person name="Schackwitz W."/>
            <person name="Grimwood J."/>
            <person name="MohdZainudin N."/>
            <person name="Xue C."/>
            <person name="Wang R."/>
            <person name="Manning V.A."/>
            <person name="Dhillon B."/>
            <person name="Tu Z.J."/>
            <person name="Steffenson B.J."/>
            <person name="Salamov A."/>
            <person name="Sun H."/>
            <person name="Lowry S."/>
            <person name="LaButti K."/>
            <person name="Han J."/>
            <person name="Copeland A."/>
            <person name="Lindquist E."/>
            <person name="Barry K."/>
            <person name="Schmutz J."/>
            <person name="Baker S.E."/>
            <person name="Ciuffetti L.M."/>
            <person name="Grigoriev I.V."/>
            <person name="Zhong S."/>
            <person name="Turgeon B.G."/>
        </authorList>
    </citation>
    <scope>NUCLEOTIDE SEQUENCE [LARGE SCALE GENOMIC DNA]</scope>
    <source>
        <strain evidence="5">ND90Pr / ATCC 201652</strain>
    </source>
</reference>
<evidence type="ECO:0000256" key="1">
    <source>
        <dbReference type="PROSITE-ProRule" id="PRU00047"/>
    </source>
</evidence>
<name>M2SLX8_COCSN</name>
<dbReference type="GO" id="GO:0008270">
    <property type="term" value="F:zinc ion binding"/>
    <property type="evidence" value="ECO:0007669"/>
    <property type="project" value="UniProtKB-KW"/>
</dbReference>
<protein>
    <recommendedName>
        <fullName evidence="3">CCHC-type domain-containing protein</fullName>
    </recommendedName>
</protein>
<reference evidence="4 5" key="1">
    <citation type="journal article" date="2012" name="PLoS Pathog.">
        <title>Diverse lifestyles and strategies of plant pathogenesis encoded in the genomes of eighteen Dothideomycetes fungi.</title>
        <authorList>
            <person name="Ohm R.A."/>
            <person name="Feau N."/>
            <person name="Henrissat B."/>
            <person name="Schoch C.L."/>
            <person name="Horwitz B.A."/>
            <person name="Barry K.W."/>
            <person name="Condon B.J."/>
            <person name="Copeland A.C."/>
            <person name="Dhillon B."/>
            <person name="Glaser F."/>
            <person name="Hesse C.N."/>
            <person name="Kosti I."/>
            <person name="LaButti K."/>
            <person name="Lindquist E.A."/>
            <person name="Lucas S."/>
            <person name="Salamov A.A."/>
            <person name="Bradshaw R.E."/>
            <person name="Ciuffetti L."/>
            <person name="Hamelin R.C."/>
            <person name="Kema G.H.J."/>
            <person name="Lawrence C."/>
            <person name="Scott J.A."/>
            <person name="Spatafora J.W."/>
            <person name="Turgeon B.G."/>
            <person name="de Wit P.J.G.M."/>
            <person name="Zhong S."/>
            <person name="Goodwin S.B."/>
            <person name="Grigoriev I.V."/>
        </authorList>
    </citation>
    <scope>NUCLEOTIDE SEQUENCE [LARGE SCALE GENOMIC DNA]</scope>
    <source>
        <strain evidence="5">ND90Pr / ATCC 201652</strain>
    </source>
</reference>